<dbReference type="Proteomes" id="UP001302274">
    <property type="component" value="Unassembled WGS sequence"/>
</dbReference>
<dbReference type="CDD" id="cd00093">
    <property type="entry name" value="HTH_XRE"/>
    <property type="match status" value="1"/>
</dbReference>
<dbReference type="SUPFAM" id="SSF47413">
    <property type="entry name" value="lambda repressor-like DNA-binding domains"/>
    <property type="match status" value="1"/>
</dbReference>
<evidence type="ECO:0000313" key="2">
    <source>
        <dbReference type="EMBL" id="MEA9358495.1"/>
    </source>
</evidence>
<proteinExistence type="predicted"/>
<gene>
    <name evidence="2" type="ORF">SHI21_19820</name>
</gene>
<protein>
    <submittedName>
        <fullName evidence="2">Helix-turn-helix transcriptional regulator</fullName>
    </submittedName>
</protein>
<dbReference type="InterPro" id="IPR001387">
    <property type="entry name" value="Cro/C1-type_HTH"/>
</dbReference>
<keyword evidence="3" id="KW-1185">Reference proteome</keyword>
<dbReference type="Gene3D" id="1.10.260.40">
    <property type="entry name" value="lambda repressor-like DNA-binding domains"/>
    <property type="match status" value="1"/>
</dbReference>
<dbReference type="SMART" id="SM00530">
    <property type="entry name" value="HTH_XRE"/>
    <property type="match status" value="1"/>
</dbReference>
<accession>A0ABU5VZJ5</accession>
<sequence>MNENLLKRNRKIELSKEAIALKKMREFRSKSVRDVGDLLKISFTTVSHMENGRAVIHEGYLEKFLAVLEFSLEDFNCFVQGKFKDEGLRLKCLRLVEEIEPSKLEKLYAIINVI</sequence>
<dbReference type="RefSeq" id="WP_323578919.1">
    <property type="nucleotide sequence ID" value="NZ_JAYGJQ010000003.1"/>
</dbReference>
<evidence type="ECO:0000259" key="1">
    <source>
        <dbReference type="PROSITE" id="PS50943"/>
    </source>
</evidence>
<evidence type="ECO:0000313" key="3">
    <source>
        <dbReference type="Proteomes" id="UP001302274"/>
    </source>
</evidence>
<comment type="caution">
    <text evidence="2">The sequence shown here is derived from an EMBL/GenBank/DDBJ whole genome shotgun (WGS) entry which is preliminary data.</text>
</comment>
<organism evidence="2 3">
    <name type="scientific">Bacteriovorax antarcticus</name>
    <dbReference type="NCBI Taxonomy" id="3088717"/>
    <lineage>
        <taxon>Bacteria</taxon>
        <taxon>Pseudomonadati</taxon>
        <taxon>Bdellovibrionota</taxon>
        <taxon>Bacteriovoracia</taxon>
        <taxon>Bacteriovoracales</taxon>
        <taxon>Bacteriovoracaceae</taxon>
        <taxon>Bacteriovorax</taxon>
    </lineage>
</organism>
<name>A0ABU5VZJ5_9BACT</name>
<dbReference type="PROSITE" id="PS50943">
    <property type="entry name" value="HTH_CROC1"/>
    <property type="match status" value="1"/>
</dbReference>
<dbReference type="EMBL" id="JAYGJQ010000003">
    <property type="protein sequence ID" value="MEA9358495.1"/>
    <property type="molecule type" value="Genomic_DNA"/>
</dbReference>
<feature type="domain" description="HTH cro/C1-type" evidence="1">
    <location>
        <begin position="21"/>
        <end position="75"/>
    </location>
</feature>
<dbReference type="InterPro" id="IPR010982">
    <property type="entry name" value="Lambda_DNA-bd_dom_sf"/>
</dbReference>
<reference evidence="2 3" key="1">
    <citation type="submission" date="2023-11" db="EMBL/GenBank/DDBJ databases">
        <title>A Novel Polar Bacteriovorax (B. antarcticus) Isolated from the Biocrust in Antarctica.</title>
        <authorList>
            <person name="Mun W."/>
            <person name="Choi S.Y."/>
            <person name="Mitchell R.J."/>
        </authorList>
    </citation>
    <scope>NUCLEOTIDE SEQUENCE [LARGE SCALE GENOMIC DNA]</scope>
    <source>
        <strain evidence="2 3">PP10</strain>
    </source>
</reference>
<dbReference type="Pfam" id="PF13560">
    <property type="entry name" value="HTH_31"/>
    <property type="match status" value="1"/>
</dbReference>